<keyword evidence="3" id="KW-1185">Reference proteome</keyword>
<dbReference type="AlphaFoldDB" id="A0A845LZN3"/>
<sequence length="178" mass="18476">MSFVRPEAAAGLARWREALIGGAVAALGLYWAIASLGVIRWIGVVVALAGAALLWSGVQRARFRTGQGGLGVIELDERQITYLAPVGGGMASLDSLTQVSIIASRAGGAFWRLDTGGERLSVPAAAEGARALFDVLTALPGARIETAIRALNDPPETPVTIWRKGPGLVDTPPSIAHS</sequence>
<dbReference type="EMBL" id="WTUX01000012">
    <property type="protein sequence ID" value="MZR13500.1"/>
    <property type="molecule type" value="Genomic_DNA"/>
</dbReference>
<comment type="caution">
    <text evidence="2">The sequence shown here is derived from an EMBL/GenBank/DDBJ whole genome shotgun (WGS) entry which is preliminary data.</text>
</comment>
<name>A0A845LZN3_9RHOB</name>
<dbReference type="Proteomes" id="UP000467322">
    <property type="component" value="Unassembled WGS sequence"/>
</dbReference>
<evidence type="ECO:0000313" key="3">
    <source>
        <dbReference type="Proteomes" id="UP000467322"/>
    </source>
</evidence>
<keyword evidence="1" id="KW-0472">Membrane</keyword>
<accession>A0A845LZN3</accession>
<organism evidence="2 3">
    <name type="scientific">Maritimibacter harenae</name>
    <dbReference type="NCBI Taxonomy" id="2606218"/>
    <lineage>
        <taxon>Bacteria</taxon>
        <taxon>Pseudomonadati</taxon>
        <taxon>Pseudomonadota</taxon>
        <taxon>Alphaproteobacteria</taxon>
        <taxon>Rhodobacterales</taxon>
        <taxon>Roseobacteraceae</taxon>
        <taxon>Maritimibacter</taxon>
    </lineage>
</organism>
<keyword evidence="1" id="KW-0812">Transmembrane</keyword>
<feature type="transmembrane region" description="Helical" evidence="1">
    <location>
        <begin position="39"/>
        <end position="58"/>
    </location>
</feature>
<evidence type="ECO:0000256" key="1">
    <source>
        <dbReference type="SAM" id="Phobius"/>
    </source>
</evidence>
<proteinExistence type="predicted"/>
<keyword evidence="1" id="KW-1133">Transmembrane helix</keyword>
<gene>
    <name evidence="2" type="ORF">GQE99_10785</name>
</gene>
<reference evidence="2 3" key="1">
    <citation type="submission" date="2019-12" db="EMBL/GenBank/DDBJ databases">
        <title>Maritimibacter sp. nov. sp. isolated from sea sand.</title>
        <authorList>
            <person name="Kim J."/>
            <person name="Jeong S.E."/>
            <person name="Jung H.S."/>
            <person name="Jeon C.O."/>
        </authorList>
    </citation>
    <scope>NUCLEOTIDE SEQUENCE [LARGE SCALE GENOMIC DNA]</scope>
    <source>
        <strain evidence="2 3">DP07</strain>
    </source>
</reference>
<feature type="transmembrane region" description="Helical" evidence="1">
    <location>
        <begin position="12"/>
        <end position="33"/>
    </location>
</feature>
<dbReference type="RefSeq" id="WP_161351616.1">
    <property type="nucleotide sequence ID" value="NZ_WTUX01000012.1"/>
</dbReference>
<evidence type="ECO:0000313" key="2">
    <source>
        <dbReference type="EMBL" id="MZR13500.1"/>
    </source>
</evidence>
<protein>
    <submittedName>
        <fullName evidence="2">Uncharacterized protein</fullName>
    </submittedName>
</protein>